<sequence length="351" mass="40286">MLWLVFTTGKCNLICDYCGGSFPKDIVPWNATYNIPKIKSLVENDKDSTVIFYGGEPLANPRFISEFMDRVKANRYGIQTNGTLTKMLGEKYWRKMNVALFSIDGRKEITDKHRGRNIYDTVIKNASYVKSFGVELIARMTVTMDTDIYSDVMHLINLGIFDKIHWQLNVIWTDKWDIKKWANESYLPGIRKLTEFFISKLFDGKIIKIIPILGVINAHYFGPYKGSPCGAGYKSVSITTDGRVLSCPIAVREEWAVLGDINRGFKLMEEPLPEQCRTCDLKRYCGGRCFYASKEKYWGEEGFWEVDEINKQYLKIILSQIPEVDKAIRSGSISLDELKYDPTMDSTEVIP</sequence>
<dbReference type="NCBIfam" id="TIGR04084">
    <property type="entry name" value="rSAM_AF0577"/>
    <property type="match status" value="1"/>
</dbReference>
<accession>A0A031LKW0</accession>
<dbReference type="SFLD" id="SFLDS00029">
    <property type="entry name" value="Radical_SAM"/>
    <property type="match status" value="1"/>
</dbReference>
<dbReference type="OrthoDB" id="30736at2157"/>
<dbReference type="Proteomes" id="UP000024332">
    <property type="component" value="Unassembled WGS sequence"/>
</dbReference>
<dbReference type="GO" id="GO:0046872">
    <property type="term" value="F:metal ion binding"/>
    <property type="evidence" value="ECO:0007669"/>
    <property type="project" value="UniProtKB-KW"/>
</dbReference>
<comment type="cofactor">
    <cofactor evidence="1">
        <name>[4Fe-4S] cluster</name>
        <dbReference type="ChEBI" id="CHEBI:49883"/>
    </cofactor>
</comment>
<dbReference type="InterPro" id="IPR023885">
    <property type="entry name" value="4Fe4S-binding_SPASM_dom"/>
</dbReference>
<gene>
    <name evidence="7" type="ORF">CM19_12160</name>
</gene>
<evidence type="ECO:0000313" key="8">
    <source>
        <dbReference type="Proteomes" id="UP000024332"/>
    </source>
</evidence>
<keyword evidence="4" id="KW-0408">Iron</keyword>
<evidence type="ECO:0000259" key="6">
    <source>
        <dbReference type="Pfam" id="PF04055"/>
    </source>
</evidence>
<dbReference type="InterPro" id="IPR023867">
    <property type="entry name" value="Sulphatase_maturase_rSAM"/>
</dbReference>
<dbReference type="NCBIfam" id="TIGR04085">
    <property type="entry name" value="rSAM_more_4Fe4S"/>
    <property type="match status" value="1"/>
</dbReference>
<evidence type="ECO:0000313" key="7">
    <source>
        <dbReference type="EMBL" id="EZQ01819.1"/>
    </source>
</evidence>
<evidence type="ECO:0000256" key="5">
    <source>
        <dbReference type="ARBA" id="ARBA00023014"/>
    </source>
</evidence>
<dbReference type="GO" id="GO:0051536">
    <property type="term" value="F:iron-sulfur cluster binding"/>
    <property type="evidence" value="ECO:0007669"/>
    <property type="project" value="UniProtKB-KW"/>
</dbReference>
<dbReference type="CDD" id="cd01335">
    <property type="entry name" value="Radical_SAM"/>
    <property type="match status" value="1"/>
</dbReference>
<evidence type="ECO:0000256" key="4">
    <source>
        <dbReference type="ARBA" id="ARBA00023004"/>
    </source>
</evidence>
<feature type="domain" description="Radical SAM core" evidence="6">
    <location>
        <begin position="7"/>
        <end position="157"/>
    </location>
</feature>
<dbReference type="STRING" id="1160895.CM19_12160"/>
<dbReference type="EMBL" id="JFZT01000061">
    <property type="protein sequence ID" value="EZQ01819.1"/>
    <property type="molecule type" value="Genomic_DNA"/>
</dbReference>
<evidence type="ECO:0000256" key="1">
    <source>
        <dbReference type="ARBA" id="ARBA00001966"/>
    </source>
</evidence>
<dbReference type="SFLD" id="SFLDG01067">
    <property type="entry name" value="SPASM/twitch_domain_containing"/>
    <property type="match status" value="1"/>
</dbReference>
<comment type="caution">
    <text evidence="7">The sequence shown here is derived from an EMBL/GenBank/DDBJ whole genome shotgun (WGS) entry which is preliminary data.</text>
</comment>
<reference evidence="7 8" key="1">
    <citation type="submission" date="2014-03" db="EMBL/GenBank/DDBJ databases">
        <title>Draft genome sequence of the novel thermoacidophilic archaea Acidianus copahuensis ALE1 strain, isolated from Copahue volcanic area in Neuquen Argentina.</title>
        <authorList>
            <person name="Urbieta M.S."/>
            <person name="Rascovan N."/>
            <person name="Castro C."/>
            <person name="Revale S."/>
            <person name="Giaveno M.A."/>
            <person name="Vazquez M.P."/>
            <person name="Donati E.R."/>
        </authorList>
    </citation>
    <scope>NUCLEOTIDE SEQUENCE [LARGE SCALE GENOMIC DNA]</scope>
    <source>
        <strain evidence="7 8">ALE1</strain>
    </source>
</reference>
<dbReference type="Gene3D" id="3.20.20.70">
    <property type="entry name" value="Aldolase class I"/>
    <property type="match status" value="1"/>
</dbReference>
<dbReference type="PANTHER" id="PTHR43273">
    <property type="entry name" value="ANAEROBIC SULFATASE-MATURATING ENZYME HOMOLOG ASLB-RELATED"/>
    <property type="match status" value="1"/>
</dbReference>
<organism evidence="7 8">
    <name type="scientific">Candidatus Acidianus copahuensis</name>
    <dbReference type="NCBI Taxonomy" id="1160895"/>
    <lineage>
        <taxon>Archaea</taxon>
        <taxon>Thermoproteota</taxon>
        <taxon>Thermoprotei</taxon>
        <taxon>Sulfolobales</taxon>
        <taxon>Sulfolobaceae</taxon>
        <taxon>Acidianus</taxon>
    </lineage>
</organism>
<keyword evidence="5" id="KW-0411">Iron-sulfur</keyword>
<dbReference type="InterPro" id="IPR007197">
    <property type="entry name" value="rSAM"/>
</dbReference>
<dbReference type="InterPro" id="IPR058240">
    <property type="entry name" value="rSAM_sf"/>
</dbReference>
<keyword evidence="8" id="KW-1185">Reference proteome</keyword>
<evidence type="ECO:0000256" key="2">
    <source>
        <dbReference type="ARBA" id="ARBA00022691"/>
    </source>
</evidence>
<name>A0A031LKW0_9CREN</name>
<dbReference type="PANTHER" id="PTHR43273:SF2">
    <property type="entry name" value="RADICAL SAM CORE DOMAIN-CONTAINING PROTEIN"/>
    <property type="match status" value="1"/>
</dbReference>
<keyword evidence="2" id="KW-0949">S-adenosyl-L-methionine</keyword>
<keyword evidence="3" id="KW-0479">Metal-binding</keyword>
<dbReference type="Pfam" id="PF04055">
    <property type="entry name" value="Radical_SAM"/>
    <property type="match status" value="1"/>
</dbReference>
<dbReference type="GO" id="GO:0016491">
    <property type="term" value="F:oxidoreductase activity"/>
    <property type="evidence" value="ECO:0007669"/>
    <property type="project" value="InterPro"/>
</dbReference>
<dbReference type="InterPro" id="IPR023819">
    <property type="entry name" value="Pep-mod_rSAM_AF0577"/>
</dbReference>
<evidence type="ECO:0000256" key="3">
    <source>
        <dbReference type="ARBA" id="ARBA00022723"/>
    </source>
</evidence>
<dbReference type="RefSeq" id="WP_048100601.1">
    <property type="nucleotide sequence ID" value="NZ_JFZT01000061.1"/>
</dbReference>
<dbReference type="SUPFAM" id="SSF102114">
    <property type="entry name" value="Radical SAM enzymes"/>
    <property type="match status" value="1"/>
</dbReference>
<protein>
    <submittedName>
        <fullName evidence="7">Radical SAM protein</fullName>
    </submittedName>
</protein>
<proteinExistence type="predicted"/>
<dbReference type="InterPro" id="IPR013785">
    <property type="entry name" value="Aldolase_TIM"/>
</dbReference>
<dbReference type="SFLD" id="SFLDG01104">
    <property type="entry name" value="Uncharacterised_Radical_SAM_Su"/>
    <property type="match status" value="1"/>
</dbReference>
<dbReference type="AlphaFoldDB" id="A0A031LKW0"/>